<dbReference type="InterPro" id="IPR015122">
    <property type="entry name" value="Tn916-Xis"/>
</dbReference>
<dbReference type="EMBL" id="QSUZ01000017">
    <property type="protein sequence ID" value="RGN86603.1"/>
    <property type="molecule type" value="Genomic_DNA"/>
</dbReference>
<dbReference type="Gene3D" id="3.90.105.50">
    <property type="match status" value="1"/>
</dbReference>
<dbReference type="Proteomes" id="UP000261105">
    <property type="component" value="Unassembled WGS sequence"/>
</dbReference>
<gene>
    <name evidence="1" type="ORF">DXB38_11795</name>
</gene>
<sequence length="67" mass="7923">MKNNEVPLWLRYALTLSEAAQYFNIGERKLQQIADENRDTGFVIYNGVKLLFKREKFAEWLNETNAI</sequence>
<name>A0A3E5ECY5_9FIRM</name>
<dbReference type="InterPro" id="IPR038148">
    <property type="entry name" value="Tn1545/Tn916_Xis"/>
</dbReference>
<comment type="caution">
    <text evidence="1">The sequence shown here is derived from an EMBL/GenBank/DDBJ whole genome shotgun (WGS) entry which is preliminary data.</text>
</comment>
<accession>A0A3E5ECY5</accession>
<evidence type="ECO:0000313" key="1">
    <source>
        <dbReference type="EMBL" id="RGN86603.1"/>
    </source>
</evidence>
<protein>
    <submittedName>
        <fullName evidence="1">Transposase</fullName>
    </submittedName>
</protein>
<organism evidence="1 2">
    <name type="scientific">Blautia obeum</name>
    <dbReference type="NCBI Taxonomy" id="40520"/>
    <lineage>
        <taxon>Bacteria</taxon>
        <taxon>Bacillati</taxon>
        <taxon>Bacillota</taxon>
        <taxon>Clostridia</taxon>
        <taxon>Lachnospirales</taxon>
        <taxon>Lachnospiraceae</taxon>
        <taxon>Blautia</taxon>
    </lineage>
</organism>
<dbReference type="Pfam" id="PF09035">
    <property type="entry name" value="Tn916-Xis"/>
    <property type="match status" value="1"/>
</dbReference>
<proteinExistence type="predicted"/>
<evidence type="ECO:0000313" key="2">
    <source>
        <dbReference type="Proteomes" id="UP000261105"/>
    </source>
</evidence>
<dbReference type="AlphaFoldDB" id="A0A3E5ECY5"/>
<reference evidence="1 2" key="1">
    <citation type="submission" date="2018-08" db="EMBL/GenBank/DDBJ databases">
        <title>A genome reference for cultivated species of the human gut microbiota.</title>
        <authorList>
            <person name="Zou Y."/>
            <person name="Xue W."/>
            <person name="Luo G."/>
        </authorList>
    </citation>
    <scope>NUCLEOTIDE SEQUENCE [LARGE SCALE GENOMIC DNA]</scope>
    <source>
        <strain evidence="1 2">OM03-6</strain>
    </source>
</reference>